<dbReference type="PROSITE" id="PS50112">
    <property type="entry name" value="PAS"/>
    <property type="match status" value="1"/>
</dbReference>
<dbReference type="SMART" id="SM00086">
    <property type="entry name" value="PAC"/>
    <property type="match status" value="1"/>
</dbReference>
<reference evidence="6 7" key="1">
    <citation type="journal article" date="2013" name="Genome Announc.">
        <title>Draft Genome Sequence of a Hexachlorocyclohexane-Degrading Bacterium, Sphingobium baderi Strain LL03T.</title>
        <authorList>
            <person name="Kaur J."/>
            <person name="Verma H."/>
            <person name="Tripathi C."/>
            <person name="Khurana J.P."/>
            <person name="Lal R."/>
        </authorList>
    </citation>
    <scope>NUCLEOTIDE SEQUENCE [LARGE SCALE GENOMIC DNA]</scope>
    <source>
        <strain evidence="6 7">LL03</strain>
    </source>
</reference>
<keyword evidence="7" id="KW-1185">Reference proteome</keyword>
<evidence type="ECO:0000313" key="6">
    <source>
        <dbReference type="EMBL" id="EQB04696.1"/>
    </source>
</evidence>
<evidence type="ECO:0000259" key="5">
    <source>
        <dbReference type="PROSITE" id="PS50113"/>
    </source>
</evidence>
<dbReference type="NCBIfam" id="TIGR00229">
    <property type="entry name" value="sensory_box"/>
    <property type="match status" value="1"/>
</dbReference>
<dbReference type="CDD" id="cd00130">
    <property type="entry name" value="PAS"/>
    <property type="match status" value="1"/>
</dbReference>
<dbReference type="OrthoDB" id="7991996at2"/>
<dbReference type="eggNOG" id="COG3706">
    <property type="taxonomic scope" value="Bacteria"/>
</dbReference>
<dbReference type="Pfam" id="PF13426">
    <property type="entry name" value="PAS_9"/>
    <property type="match status" value="1"/>
</dbReference>
<dbReference type="EMBL" id="ATIB01000031">
    <property type="protein sequence ID" value="EQB04696.1"/>
    <property type="molecule type" value="Genomic_DNA"/>
</dbReference>
<keyword evidence="1" id="KW-0285">Flavoprotein</keyword>
<dbReference type="InterPro" id="IPR000014">
    <property type="entry name" value="PAS"/>
</dbReference>
<dbReference type="InterPro" id="IPR000700">
    <property type="entry name" value="PAS-assoc_C"/>
</dbReference>
<name>T0GLI9_9SPHN</name>
<evidence type="ECO:0008006" key="8">
    <source>
        <dbReference type="Google" id="ProtNLM"/>
    </source>
</evidence>
<evidence type="ECO:0000256" key="1">
    <source>
        <dbReference type="ARBA" id="ARBA00022630"/>
    </source>
</evidence>
<proteinExistence type="predicted"/>
<protein>
    <recommendedName>
        <fullName evidence="8">PAS domain-containing protein</fullName>
    </recommendedName>
</protein>
<evidence type="ECO:0000256" key="2">
    <source>
        <dbReference type="ARBA" id="ARBA00022643"/>
    </source>
</evidence>
<dbReference type="InterPro" id="IPR001610">
    <property type="entry name" value="PAC"/>
</dbReference>
<gene>
    <name evidence="6" type="ORF">L485_03620</name>
</gene>
<dbReference type="PANTHER" id="PTHR47429:SF2">
    <property type="entry name" value="PROTEIN TWIN LOV 1"/>
    <property type="match status" value="1"/>
</dbReference>
<accession>T0GLI9</accession>
<dbReference type="Proteomes" id="UP000015524">
    <property type="component" value="Unassembled WGS sequence"/>
</dbReference>
<evidence type="ECO:0000313" key="7">
    <source>
        <dbReference type="Proteomes" id="UP000015524"/>
    </source>
</evidence>
<organism evidence="6 7">
    <name type="scientific">Sphingobium baderi LL03</name>
    <dbReference type="NCBI Taxonomy" id="1114964"/>
    <lineage>
        <taxon>Bacteria</taxon>
        <taxon>Pseudomonadati</taxon>
        <taxon>Pseudomonadota</taxon>
        <taxon>Alphaproteobacteria</taxon>
        <taxon>Sphingomonadales</taxon>
        <taxon>Sphingomonadaceae</taxon>
        <taxon>Sphingobium</taxon>
    </lineage>
</organism>
<sequence length="155" mass="16839">MPSTTDCPPAADPLMERDFFKQAMEACGDAVLITAPALDPPGPVILFANSAMASLTGYSVNELVGATPRLLQGPATDRAILEELKIALREKGSFAAQTVNYRKDGSSYIVEWVINPLLDDAGTVKAWVSVQRDVTIRLEEQKARERPQQRPIADA</sequence>
<feature type="domain" description="PAC" evidence="5">
    <location>
        <begin position="92"/>
        <end position="146"/>
    </location>
</feature>
<dbReference type="PANTHER" id="PTHR47429">
    <property type="entry name" value="PROTEIN TWIN LOV 1"/>
    <property type="match status" value="1"/>
</dbReference>
<feature type="domain" description="PAS" evidence="4">
    <location>
        <begin position="37"/>
        <end position="91"/>
    </location>
</feature>
<keyword evidence="2" id="KW-0288">FMN</keyword>
<comment type="caution">
    <text evidence="6">The sequence shown here is derived from an EMBL/GenBank/DDBJ whole genome shotgun (WGS) entry which is preliminary data.</text>
</comment>
<dbReference type="Gene3D" id="3.30.450.20">
    <property type="entry name" value="PAS domain"/>
    <property type="match status" value="1"/>
</dbReference>
<keyword evidence="3" id="KW-0157">Chromophore</keyword>
<dbReference type="PATRIC" id="fig|1114964.3.peg.687"/>
<dbReference type="AlphaFoldDB" id="T0GLI9"/>
<dbReference type="InterPro" id="IPR035965">
    <property type="entry name" value="PAS-like_dom_sf"/>
</dbReference>
<dbReference type="PROSITE" id="PS50113">
    <property type="entry name" value="PAC"/>
    <property type="match status" value="1"/>
</dbReference>
<evidence type="ECO:0000256" key="3">
    <source>
        <dbReference type="ARBA" id="ARBA00022991"/>
    </source>
</evidence>
<evidence type="ECO:0000259" key="4">
    <source>
        <dbReference type="PROSITE" id="PS50112"/>
    </source>
</evidence>
<dbReference type="SUPFAM" id="SSF55785">
    <property type="entry name" value="PYP-like sensor domain (PAS domain)"/>
    <property type="match status" value="1"/>
</dbReference>